<sequence length="150" mass="17723">MEIVNMTVHNIYIFDRYGTLLYYYEWNRLKQSGITREEEAKLMYGMLFSIKSFVNKISPLDTKDGFLCYKTSKYSLHFFETPSSIKFVMTTDVGAQNVREFLQQIYSQIYVEYAVKNPVWQNNKPIKSELFKSKLDAFVKQSPIFVSKTN</sequence>
<evidence type="ECO:0000256" key="7">
    <source>
        <dbReference type="RuleBase" id="RU366065"/>
    </source>
</evidence>
<dbReference type="GO" id="GO:0030008">
    <property type="term" value="C:TRAPP complex"/>
    <property type="evidence" value="ECO:0007669"/>
    <property type="project" value="UniProtKB-UniRule"/>
</dbReference>
<dbReference type="InterPro" id="IPR011012">
    <property type="entry name" value="Longin-like_dom_sf"/>
</dbReference>
<dbReference type="EMBL" id="OE179664">
    <property type="protein sequence ID" value="CAD7569425.1"/>
    <property type="molecule type" value="Genomic_DNA"/>
</dbReference>
<keyword evidence="4 7" id="KW-0333">Golgi apparatus</keyword>
<evidence type="ECO:0000256" key="2">
    <source>
        <dbReference type="ARBA" id="ARBA00022824"/>
    </source>
</evidence>
<dbReference type="GO" id="GO:0005794">
    <property type="term" value="C:Golgi apparatus"/>
    <property type="evidence" value="ECO:0007669"/>
    <property type="project" value="UniProtKB-SubCell"/>
</dbReference>
<dbReference type="GO" id="GO:0006888">
    <property type="term" value="P:endoplasmic reticulum to Golgi vesicle-mediated transport"/>
    <property type="evidence" value="ECO:0007669"/>
    <property type="project" value="UniProtKB-UniRule"/>
</dbReference>
<evidence type="ECO:0000256" key="1">
    <source>
        <dbReference type="ARBA" id="ARBA00022448"/>
    </source>
</evidence>
<comment type="subcellular location">
    <subcellularLocation>
        <location evidence="7">Endoplasmic reticulum</location>
    </subcellularLocation>
    <subcellularLocation>
        <location evidence="7">Golgi apparatus</location>
        <location evidence="7">cis-Golgi network</location>
    </subcellularLocation>
</comment>
<evidence type="ECO:0000256" key="5">
    <source>
        <dbReference type="ARBA" id="ARBA00038167"/>
    </source>
</evidence>
<dbReference type="CDD" id="cd14855">
    <property type="entry name" value="TRAPPC1_MUM2"/>
    <property type="match status" value="1"/>
</dbReference>
<proteinExistence type="inferred from homology"/>
<comment type="subunit">
    <text evidence="6">Part of the multisubunit transport protein particle (TRAPP) complex. The heterodimer TRAPPC6B-TRAPPC3 interacts with TRAPPC1 likely providing a core for TRAPP complex formation.</text>
</comment>
<comment type="similarity">
    <text evidence="5">Belongs to the TRAPP small subunits family. BET5 subfamily.</text>
</comment>
<keyword evidence="3 7" id="KW-0931">ER-Golgi transport</keyword>
<evidence type="ECO:0000256" key="4">
    <source>
        <dbReference type="ARBA" id="ARBA00023034"/>
    </source>
</evidence>
<name>A0A7R9IZA1_TIMCA</name>
<dbReference type="FunFam" id="3.30.450.70:FF:000004">
    <property type="entry name" value="Trafficking protein particle complex 1"/>
    <property type="match status" value="1"/>
</dbReference>
<evidence type="ECO:0000256" key="3">
    <source>
        <dbReference type="ARBA" id="ARBA00022892"/>
    </source>
</evidence>
<dbReference type="Gene3D" id="3.30.450.70">
    <property type="match status" value="1"/>
</dbReference>
<dbReference type="GO" id="GO:0005783">
    <property type="term" value="C:endoplasmic reticulum"/>
    <property type="evidence" value="ECO:0007669"/>
    <property type="project" value="UniProtKB-SubCell"/>
</dbReference>
<dbReference type="AlphaFoldDB" id="A0A7R9IZA1"/>
<dbReference type="Pfam" id="PF04099">
    <property type="entry name" value="Sybindin"/>
    <property type="match status" value="1"/>
</dbReference>
<gene>
    <name evidence="8" type="ORF">TCMB3V08_LOCUS2164</name>
</gene>
<evidence type="ECO:0000313" key="8">
    <source>
        <dbReference type="EMBL" id="CAD7569425.1"/>
    </source>
</evidence>
<keyword evidence="1 7" id="KW-0813">Transport</keyword>
<dbReference type="SUPFAM" id="SSF64356">
    <property type="entry name" value="SNARE-like"/>
    <property type="match status" value="1"/>
</dbReference>
<dbReference type="PANTHER" id="PTHR23249:SF16">
    <property type="entry name" value="TRAFFICKING PROTEIN PARTICLE COMPLEX SUBUNIT 1"/>
    <property type="match status" value="1"/>
</dbReference>
<reference evidence="8" key="1">
    <citation type="submission" date="2020-11" db="EMBL/GenBank/DDBJ databases">
        <authorList>
            <person name="Tran Van P."/>
        </authorList>
    </citation>
    <scope>NUCLEOTIDE SEQUENCE</scope>
</reference>
<keyword evidence="2 7" id="KW-0256">Endoplasmic reticulum</keyword>
<organism evidence="8">
    <name type="scientific">Timema californicum</name>
    <name type="common">California timema</name>
    <name type="synonym">Walking stick</name>
    <dbReference type="NCBI Taxonomy" id="61474"/>
    <lineage>
        <taxon>Eukaryota</taxon>
        <taxon>Metazoa</taxon>
        <taxon>Ecdysozoa</taxon>
        <taxon>Arthropoda</taxon>
        <taxon>Hexapoda</taxon>
        <taxon>Insecta</taxon>
        <taxon>Pterygota</taxon>
        <taxon>Neoptera</taxon>
        <taxon>Polyneoptera</taxon>
        <taxon>Phasmatodea</taxon>
        <taxon>Timematodea</taxon>
        <taxon>Timematoidea</taxon>
        <taxon>Timematidae</taxon>
        <taxon>Timema</taxon>
    </lineage>
</organism>
<protein>
    <recommendedName>
        <fullName evidence="7">Trafficking protein particle complex subunit</fullName>
    </recommendedName>
</protein>
<accession>A0A7R9IZA1</accession>
<evidence type="ECO:0000256" key="6">
    <source>
        <dbReference type="ARBA" id="ARBA00062874"/>
    </source>
</evidence>
<dbReference type="InterPro" id="IPR007233">
    <property type="entry name" value="TRAPPC"/>
</dbReference>
<dbReference type="SMART" id="SM01399">
    <property type="entry name" value="Sybindin"/>
    <property type="match status" value="1"/>
</dbReference>
<dbReference type="PANTHER" id="PTHR23249">
    <property type="entry name" value="TRAFFICKING PROTEIN PARTICLE COMPLEX SUBUNIT"/>
    <property type="match status" value="1"/>
</dbReference>